<feature type="region of interest" description="Disordered" evidence="1">
    <location>
        <begin position="227"/>
        <end position="278"/>
    </location>
</feature>
<dbReference type="EMBL" id="REGN01000507">
    <property type="protein sequence ID" value="RNA41394.1"/>
    <property type="molecule type" value="Genomic_DNA"/>
</dbReference>
<feature type="compositionally biased region" description="Basic and acidic residues" evidence="1">
    <location>
        <begin position="359"/>
        <end position="371"/>
    </location>
</feature>
<accession>A0A3M7T037</accession>
<feature type="compositionally biased region" description="Low complexity" evidence="1">
    <location>
        <begin position="255"/>
        <end position="276"/>
    </location>
</feature>
<comment type="caution">
    <text evidence="2">The sequence shown here is derived from an EMBL/GenBank/DDBJ whole genome shotgun (WGS) entry which is preliminary data.</text>
</comment>
<keyword evidence="3" id="KW-1185">Reference proteome</keyword>
<dbReference type="AlphaFoldDB" id="A0A3M7T037"/>
<evidence type="ECO:0000256" key="1">
    <source>
        <dbReference type="SAM" id="MobiDB-lite"/>
    </source>
</evidence>
<organism evidence="2 3">
    <name type="scientific">Brachionus plicatilis</name>
    <name type="common">Marine rotifer</name>
    <name type="synonym">Brachionus muelleri</name>
    <dbReference type="NCBI Taxonomy" id="10195"/>
    <lineage>
        <taxon>Eukaryota</taxon>
        <taxon>Metazoa</taxon>
        <taxon>Spiralia</taxon>
        <taxon>Gnathifera</taxon>
        <taxon>Rotifera</taxon>
        <taxon>Eurotatoria</taxon>
        <taxon>Monogononta</taxon>
        <taxon>Pseudotrocha</taxon>
        <taxon>Ploima</taxon>
        <taxon>Brachionidae</taxon>
        <taxon>Brachionus</taxon>
    </lineage>
</organism>
<feature type="region of interest" description="Disordered" evidence="1">
    <location>
        <begin position="91"/>
        <end position="114"/>
    </location>
</feature>
<gene>
    <name evidence="2" type="ORF">BpHYR1_053030</name>
</gene>
<feature type="compositionally biased region" description="Polar residues" evidence="1">
    <location>
        <begin position="228"/>
        <end position="254"/>
    </location>
</feature>
<reference evidence="2 3" key="1">
    <citation type="journal article" date="2018" name="Sci. Rep.">
        <title>Genomic signatures of local adaptation to the degree of environmental predictability in rotifers.</title>
        <authorList>
            <person name="Franch-Gras L."/>
            <person name="Hahn C."/>
            <person name="Garcia-Roger E.M."/>
            <person name="Carmona M.J."/>
            <person name="Serra M."/>
            <person name="Gomez A."/>
        </authorList>
    </citation>
    <scope>NUCLEOTIDE SEQUENCE [LARGE SCALE GENOMIC DNA]</scope>
    <source>
        <strain evidence="2">HYR1</strain>
    </source>
</reference>
<proteinExistence type="predicted"/>
<dbReference type="Proteomes" id="UP000276133">
    <property type="component" value="Unassembled WGS sequence"/>
</dbReference>
<protein>
    <submittedName>
        <fullName evidence="2">Uncharacterized protein</fullName>
    </submittedName>
</protein>
<feature type="compositionally biased region" description="Basic residues" evidence="1">
    <location>
        <begin position="503"/>
        <end position="537"/>
    </location>
</feature>
<feature type="region of interest" description="Disordered" evidence="1">
    <location>
        <begin position="340"/>
        <end position="371"/>
    </location>
</feature>
<feature type="compositionally biased region" description="Basic and acidic residues" evidence="1">
    <location>
        <begin position="97"/>
        <end position="110"/>
    </location>
</feature>
<name>A0A3M7T037_BRAPC</name>
<feature type="region of interest" description="Disordered" evidence="1">
    <location>
        <begin position="502"/>
        <end position="540"/>
    </location>
</feature>
<sequence>MSSSQSSSSEQKINYSFSPTSGQYQLANVHFPSAISHNYQLNVNPLNQHQLPPNLQNYSLSQMHHQHQQYLSSLKNHYYSKQSLDFEASCEDYDDEQNQHIEESENKNDDSGFQTNLSNQIILSSQEQKTPNKIRKRSANQAYEYLTSLADSKTFQTWLSNNETDFTWVHKRNSMTNAGKKYYYICNYRIKKGYHRCPAVIYALFPNNNDSTVMVYSCGEHEHKRISFNDNAKPTSATELKPSSQKVQANKSKPTSQSYQSSNGSYSSSSASTPPSIQNILNNSQILAENYTQKIEHDDENENACLNDTECDDHNDSCRIKSNNTDNENYEDMDDIIDDDENINQDMNNNEPLTSQSKNADEACEKSPDHSKYLNSKSLSLGYLHSTPQSNTSPYLNPLRQLNLNKQFQEFNLINNSNKSLINSNYLLAKALSAQQHNQNLGNSFNQISTKQMNQRKRPLSSLTERIDCDEEFFSPSVQSIQNHFNSNCHQMNNHLSMYPQHNHQHHQQHQQHQQHQHHQHHQHHPHHQHHQHHRNQQTHMASNLVASQQALVNHLTSNRLSLNNNFIQANKSLISNQISSLLPSQINAAINHQNQSTIVNNKNSATSTNPNHPLHTRFKSFLHTMLLIRRKSQRLNDLIFCTFFKIFIDELIKLRDV</sequence>
<evidence type="ECO:0000313" key="3">
    <source>
        <dbReference type="Proteomes" id="UP000276133"/>
    </source>
</evidence>
<evidence type="ECO:0000313" key="2">
    <source>
        <dbReference type="EMBL" id="RNA41394.1"/>
    </source>
</evidence>